<evidence type="ECO:0000313" key="2">
    <source>
        <dbReference type="Proteomes" id="UP000315724"/>
    </source>
</evidence>
<proteinExistence type="predicted"/>
<dbReference type="EMBL" id="CP036267">
    <property type="protein sequence ID" value="QDT32508.1"/>
    <property type="molecule type" value="Genomic_DNA"/>
</dbReference>
<reference evidence="1 2" key="1">
    <citation type="submission" date="2019-02" db="EMBL/GenBank/DDBJ databases">
        <title>Deep-cultivation of Planctomycetes and their phenomic and genomic characterization uncovers novel biology.</title>
        <authorList>
            <person name="Wiegand S."/>
            <person name="Jogler M."/>
            <person name="Boedeker C."/>
            <person name="Pinto D."/>
            <person name="Vollmers J."/>
            <person name="Rivas-Marin E."/>
            <person name="Kohn T."/>
            <person name="Peeters S.H."/>
            <person name="Heuer A."/>
            <person name="Rast P."/>
            <person name="Oberbeckmann S."/>
            <person name="Bunk B."/>
            <person name="Jeske O."/>
            <person name="Meyerdierks A."/>
            <person name="Storesund J.E."/>
            <person name="Kallscheuer N."/>
            <person name="Luecker S."/>
            <person name="Lage O.M."/>
            <person name="Pohl T."/>
            <person name="Merkel B.J."/>
            <person name="Hornburger P."/>
            <person name="Mueller R.-W."/>
            <person name="Bruemmer F."/>
            <person name="Labrenz M."/>
            <person name="Spormann A.M."/>
            <person name="Op den Camp H."/>
            <person name="Overmann J."/>
            <person name="Amann R."/>
            <person name="Jetten M.S.M."/>
            <person name="Mascher T."/>
            <person name="Medema M.H."/>
            <person name="Devos D.P."/>
            <person name="Kaster A.-K."/>
            <person name="Ovreas L."/>
            <person name="Rohde M."/>
            <person name="Galperin M.Y."/>
            <person name="Jogler C."/>
        </authorList>
    </citation>
    <scope>NUCLEOTIDE SEQUENCE [LARGE SCALE GENOMIC DNA]</scope>
    <source>
        <strain evidence="1 2">Mal48</strain>
    </source>
</reference>
<dbReference type="AlphaFoldDB" id="A0A517QLJ6"/>
<protein>
    <submittedName>
        <fullName evidence="1">Uncharacterized protein</fullName>
    </submittedName>
</protein>
<gene>
    <name evidence="1" type="ORF">Mal48_17550</name>
</gene>
<dbReference type="Proteomes" id="UP000315724">
    <property type="component" value="Chromosome"/>
</dbReference>
<accession>A0A517QLJ6</accession>
<keyword evidence="2" id="KW-1185">Reference proteome</keyword>
<organism evidence="1 2">
    <name type="scientific">Thalassoglobus polymorphus</name>
    <dbReference type="NCBI Taxonomy" id="2527994"/>
    <lineage>
        <taxon>Bacteria</taxon>
        <taxon>Pseudomonadati</taxon>
        <taxon>Planctomycetota</taxon>
        <taxon>Planctomycetia</taxon>
        <taxon>Planctomycetales</taxon>
        <taxon>Planctomycetaceae</taxon>
        <taxon>Thalassoglobus</taxon>
    </lineage>
</organism>
<dbReference type="KEGG" id="tpol:Mal48_17550"/>
<sequence length="46" mass="5070">MMTLKFRVSVITNRLTTSRGIEPGRLLLALYADQGAIGFANFLPDT</sequence>
<name>A0A517QLJ6_9PLAN</name>
<evidence type="ECO:0000313" key="1">
    <source>
        <dbReference type="EMBL" id="QDT32508.1"/>
    </source>
</evidence>